<feature type="transmembrane region" description="Helical" evidence="2">
    <location>
        <begin position="163"/>
        <end position="184"/>
    </location>
</feature>
<sequence>MNRRSSSLDNVICVLPPFHTDDDDDDRGTSTGGDTATATAGHHDNRRILLPENHGDLYVSSRPEEGSSFPPQTPSPLSVCHYIAFHHQYTVTTSSAAAAATIATCLYYFVVPPVSSIWLLGWASSCPWIWVSDELGASPSPTFLCQELLLRTLVEAATSRQGALLSFYLLALLVFGGVCLANAADRSFAILGERTASDFLPNRICFCGPTVPVIAGARRSSIFAPNCPTRIEGDGDGDDEVDGGVDM</sequence>
<evidence type="ECO:0000313" key="3">
    <source>
        <dbReference type="EMBL" id="VDO59935.1"/>
    </source>
</evidence>
<accession>A0A3P8AFB3</accession>
<name>A0A183FD12_HELPZ</name>
<evidence type="ECO:0000256" key="1">
    <source>
        <dbReference type="SAM" id="MobiDB-lite"/>
    </source>
</evidence>
<keyword evidence="2" id="KW-0812">Transmembrane</keyword>
<organism evidence="4 5">
    <name type="scientific">Heligmosomoides polygyrus</name>
    <name type="common">Parasitic roundworm</name>
    <dbReference type="NCBI Taxonomy" id="6339"/>
    <lineage>
        <taxon>Eukaryota</taxon>
        <taxon>Metazoa</taxon>
        <taxon>Ecdysozoa</taxon>
        <taxon>Nematoda</taxon>
        <taxon>Chromadorea</taxon>
        <taxon>Rhabditida</taxon>
        <taxon>Rhabditina</taxon>
        <taxon>Rhabditomorpha</taxon>
        <taxon>Strongyloidea</taxon>
        <taxon>Heligmosomidae</taxon>
        <taxon>Heligmosomoides</taxon>
    </lineage>
</organism>
<evidence type="ECO:0000313" key="4">
    <source>
        <dbReference type="Proteomes" id="UP000050761"/>
    </source>
</evidence>
<keyword evidence="2" id="KW-1133">Transmembrane helix</keyword>
<dbReference type="EMBL" id="UZAH01025269">
    <property type="protein sequence ID" value="VDO59935.1"/>
    <property type="molecule type" value="Genomic_DNA"/>
</dbReference>
<dbReference type="WBParaSite" id="HPBE_0000406301-mRNA-1">
    <property type="protein sequence ID" value="HPBE_0000406301-mRNA-1"/>
    <property type="gene ID" value="HPBE_0000406301"/>
</dbReference>
<feature type="transmembrane region" description="Helical" evidence="2">
    <location>
        <begin position="89"/>
        <end position="110"/>
    </location>
</feature>
<proteinExistence type="predicted"/>
<evidence type="ECO:0000256" key="2">
    <source>
        <dbReference type="SAM" id="Phobius"/>
    </source>
</evidence>
<dbReference type="AlphaFoldDB" id="A0A183FD12"/>
<keyword evidence="2" id="KW-0472">Membrane</keyword>
<accession>A0A183FD12</accession>
<evidence type="ECO:0000313" key="5">
    <source>
        <dbReference type="WBParaSite" id="HPBE_0000406301-mRNA-1"/>
    </source>
</evidence>
<keyword evidence="4" id="KW-1185">Reference proteome</keyword>
<dbReference type="Proteomes" id="UP000050761">
    <property type="component" value="Unassembled WGS sequence"/>
</dbReference>
<feature type="region of interest" description="Disordered" evidence="1">
    <location>
        <begin position="19"/>
        <end position="45"/>
    </location>
</feature>
<gene>
    <name evidence="3" type="ORF">HPBE_LOCUS4064</name>
</gene>
<protein>
    <submittedName>
        <fullName evidence="3 5">Uncharacterized protein</fullName>
    </submittedName>
</protein>
<reference evidence="3 4" key="1">
    <citation type="submission" date="2018-11" db="EMBL/GenBank/DDBJ databases">
        <authorList>
            <consortium name="Pathogen Informatics"/>
        </authorList>
    </citation>
    <scope>NUCLEOTIDE SEQUENCE [LARGE SCALE GENOMIC DNA]</scope>
</reference>
<reference evidence="5" key="2">
    <citation type="submission" date="2019-09" db="UniProtKB">
        <authorList>
            <consortium name="WormBaseParasite"/>
        </authorList>
    </citation>
    <scope>IDENTIFICATION</scope>
</reference>